<name>A0ACB9L1G1_9MYRT</name>
<comment type="caution">
    <text evidence="1">The sequence shown here is derived from an EMBL/GenBank/DDBJ whole genome shotgun (WGS) entry which is preliminary data.</text>
</comment>
<proteinExistence type="predicted"/>
<keyword evidence="2" id="KW-1185">Reference proteome</keyword>
<dbReference type="EMBL" id="CM042891">
    <property type="protein sequence ID" value="KAI4303625.1"/>
    <property type="molecule type" value="Genomic_DNA"/>
</dbReference>
<dbReference type="Proteomes" id="UP001057402">
    <property type="component" value="Chromosome 12"/>
</dbReference>
<sequence length="106" mass="11772">MCLSVRSRTRATTLLRRLLYPMGEPLRPALLEVQGLIRLHVSPRFVEMILEVTTQLVDLPVSRSTMQGVRGRQRRQTGAGFEGRIEVWFRNKGGAGARGGVGGLLD</sequence>
<gene>
    <name evidence="1" type="ORF">MLD38_039233</name>
</gene>
<evidence type="ECO:0000313" key="2">
    <source>
        <dbReference type="Proteomes" id="UP001057402"/>
    </source>
</evidence>
<protein>
    <submittedName>
        <fullName evidence="1">Uncharacterized protein</fullName>
    </submittedName>
</protein>
<organism evidence="1 2">
    <name type="scientific">Melastoma candidum</name>
    <dbReference type="NCBI Taxonomy" id="119954"/>
    <lineage>
        <taxon>Eukaryota</taxon>
        <taxon>Viridiplantae</taxon>
        <taxon>Streptophyta</taxon>
        <taxon>Embryophyta</taxon>
        <taxon>Tracheophyta</taxon>
        <taxon>Spermatophyta</taxon>
        <taxon>Magnoliopsida</taxon>
        <taxon>eudicotyledons</taxon>
        <taxon>Gunneridae</taxon>
        <taxon>Pentapetalae</taxon>
        <taxon>rosids</taxon>
        <taxon>malvids</taxon>
        <taxon>Myrtales</taxon>
        <taxon>Melastomataceae</taxon>
        <taxon>Melastomatoideae</taxon>
        <taxon>Melastomateae</taxon>
        <taxon>Melastoma</taxon>
    </lineage>
</organism>
<accession>A0ACB9L1G1</accession>
<evidence type="ECO:0000313" key="1">
    <source>
        <dbReference type="EMBL" id="KAI4303625.1"/>
    </source>
</evidence>
<reference evidence="2" key="1">
    <citation type="journal article" date="2023" name="Front. Plant Sci.">
        <title>Chromosomal-level genome assembly of Melastoma candidum provides insights into trichome evolution.</title>
        <authorList>
            <person name="Zhong Y."/>
            <person name="Wu W."/>
            <person name="Sun C."/>
            <person name="Zou P."/>
            <person name="Liu Y."/>
            <person name="Dai S."/>
            <person name="Zhou R."/>
        </authorList>
    </citation>
    <scope>NUCLEOTIDE SEQUENCE [LARGE SCALE GENOMIC DNA]</scope>
</reference>